<comment type="caution">
    <text evidence="3">The sequence shown here is derived from an EMBL/GenBank/DDBJ whole genome shotgun (WGS) entry which is preliminary data.</text>
</comment>
<sequence length="82" mass="8901">MAGTHSAVSFPPTRDIVSDSSDQELLRDVWQSYMRGIKRRLGRFSTNFRAGTFPANPLTLAVVVGLISIFSAIGIDVSFGVV</sequence>
<keyword evidence="2" id="KW-1133">Transmembrane helix</keyword>
<gene>
    <name evidence="3" type="ORF">PMAYCL1PPCAC_04934</name>
</gene>
<keyword evidence="4" id="KW-1185">Reference proteome</keyword>
<keyword evidence="2" id="KW-0812">Transmembrane</keyword>
<feature type="non-terminal residue" evidence="3">
    <location>
        <position position="82"/>
    </location>
</feature>
<feature type="region of interest" description="Disordered" evidence="1">
    <location>
        <begin position="1"/>
        <end position="20"/>
    </location>
</feature>
<dbReference type="Proteomes" id="UP001328107">
    <property type="component" value="Unassembled WGS sequence"/>
</dbReference>
<evidence type="ECO:0000256" key="1">
    <source>
        <dbReference type="SAM" id="MobiDB-lite"/>
    </source>
</evidence>
<organism evidence="3 4">
    <name type="scientific">Pristionchus mayeri</name>
    <dbReference type="NCBI Taxonomy" id="1317129"/>
    <lineage>
        <taxon>Eukaryota</taxon>
        <taxon>Metazoa</taxon>
        <taxon>Ecdysozoa</taxon>
        <taxon>Nematoda</taxon>
        <taxon>Chromadorea</taxon>
        <taxon>Rhabditida</taxon>
        <taxon>Rhabditina</taxon>
        <taxon>Diplogasteromorpha</taxon>
        <taxon>Diplogasteroidea</taxon>
        <taxon>Neodiplogasteridae</taxon>
        <taxon>Pristionchus</taxon>
    </lineage>
</organism>
<protein>
    <submittedName>
        <fullName evidence="3">Uncharacterized protein</fullName>
    </submittedName>
</protein>
<name>A0AAN4Z7U8_9BILA</name>
<accession>A0AAN4Z7U8</accession>
<evidence type="ECO:0000313" key="4">
    <source>
        <dbReference type="Proteomes" id="UP001328107"/>
    </source>
</evidence>
<evidence type="ECO:0000313" key="3">
    <source>
        <dbReference type="EMBL" id="GMR34739.1"/>
    </source>
</evidence>
<keyword evidence="2" id="KW-0472">Membrane</keyword>
<proteinExistence type="predicted"/>
<dbReference type="EMBL" id="BTRK01000002">
    <property type="protein sequence ID" value="GMR34739.1"/>
    <property type="molecule type" value="Genomic_DNA"/>
</dbReference>
<reference evidence="4" key="1">
    <citation type="submission" date="2022-10" db="EMBL/GenBank/DDBJ databases">
        <title>Genome assembly of Pristionchus species.</title>
        <authorList>
            <person name="Yoshida K."/>
            <person name="Sommer R.J."/>
        </authorList>
    </citation>
    <scope>NUCLEOTIDE SEQUENCE [LARGE SCALE GENOMIC DNA]</scope>
    <source>
        <strain evidence="4">RS5460</strain>
    </source>
</reference>
<feature type="transmembrane region" description="Helical" evidence="2">
    <location>
        <begin position="58"/>
        <end position="81"/>
    </location>
</feature>
<dbReference type="AlphaFoldDB" id="A0AAN4Z7U8"/>
<evidence type="ECO:0000256" key="2">
    <source>
        <dbReference type="SAM" id="Phobius"/>
    </source>
</evidence>
<dbReference type="Gene3D" id="6.10.250.1760">
    <property type="match status" value="1"/>
</dbReference>